<evidence type="ECO:0000313" key="2">
    <source>
        <dbReference type="EMBL" id="KAA3480836.1"/>
    </source>
</evidence>
<dbReference type="InterPro" id="IPR005162">
    <property type="entry name" value="Retrotrans_gag_dom"/>
</dbReference>
<dbReference type="EMBL" id="SMMG02000003">
    <property type="protein sequence ID" value="KAA3480836.1"/>
    <property type="molecule type" value="Genomic_DNA"/>
</dbReference>
<proteinExistence type="predicted"/>
<accession>A0A5B6WI42</accession>
<sequence length="195" mass="22896">MNEWFTKFVQTNPATQQLLPPLNPQPIPVAPQAVKLLILNKPLLLLTTILRESNSGLKIQFGDTAYQCWNILISVVPRERVTWEIFQAKFRKKYINQRFIDQKQKGFLKLKQDRMSVSEYEREFARLNKYARECVSTEAIMCKRFEDELNEDISLVVGSLELKEFVVLVDKPVKLKNSVKKREKLILKQEIRGRD</sequence>
<keyword evidence="3" id="KW-1185">Reference proteome</keyword>
<gene>
    <name evidence="2" type="ORF">EPI10_021246</name>
</gene>
<dbReference type="AlphaFoldDB" id="A0A5B6WI42"/>
<dbReference type="PANTHER" id="PTHR34482:SF36">
    <property type="entry name" value="RETROTRANSPOSON GAG DOMAIN-CONTAINING PROTEIN"/>
    <property type="match status" value="1"/>
</dbReference>
<feature type="domain" description="Retrotransposon gag" evidence="1">
    <location>
        <begin position="60"/>
        <end position="146"/>
    </location>
</feature>
<dbReference type="OrthoDB" id="2272416at2759"/>
<evidence type="ECO:0000259" key="1">
    <source>
        <dbReference type="Pfam" id="PF03732"/>
    </source>
</evidence>
<organism evidence="2 3">
    <name type="scientific">Gossypium australe</name>
    <dbReference type="NCBI Taxonomy" id="47621"/>
    <lineage>
        <taxon>Eukaryota</taxon>
        <taxon>Viridiplantae</taxon>
        <taxon>Streptophyta</taxon>
        <taxon>Embryophyta</taxon>
        <taxon>Tracheophyta</taxon>
        <taxon>Spermatophyta</taxon>
        <taxon>Magnoliopsida</taxon>
        <taxon>eudicotyledons</taxon>
        <taxon>Gunneridae</taxon>
        <taxon>Pentapetalae</taxon>
        <taxon>rosids</taxon>
        <taxon>malvids</taxon>
        <taxon>Malvales</taxon>
        <taxon>Malvaceae</taxon>
        <taxon>Malvoideae</taxon>
        <taxon>Gossypium</taxon>
    </lineage>
</organism>
<dbReference type="Pfam" id="PF03732">
    <property type="entry name" value="Retrotrans_gag"/>
    <property type="match status" value="1"/>
</dbReference>
<protein>
    <submittedName>
        <fullName evidence="2">Protein MCM10</fullName>
    </submittedName>
</protein>
<evidence type="ECO:0000313" key="3">
    <source>
        <dbReference type="Proteomes" id="UP000325315"/>
    </source>
</evidence>
<comment type="caution">
    <text evidence="2">The sequence shown here is derived from an EMBL/GenBank/DDBJ whole genome shotgun (WGS) entry which is preliminary data.</text>
</comment>
<name>A0A5B6WI42_9ROSI</name>
<reference evidence="3" key="1">
    <citation type="journal article" date="2019" name="Plant Biotechnol. J.">
        <title>Genome sequencing of the Australian wild diploid species Gossypium australe highlights disease resistance and delayed gland morphogenesis.</title>
        <authorList>
            <person name="Cai Y."/>
            <person name="Cai X."/>
            <person name="Wang Q."/>
            <person name="Wang P."/>
            <person name="Zhang Y."/>
            <person name="Cai C."/>
            <person name="Xu Y."/>
            <person name="Wang K."/>
            <person name="Zhou Z."/>
            <person name="Wang C."/>
            <person name="Geng S."/>
            <person name="Li B."/>
            <person name="Dong Q."/>
            <person name="Hou Y."/>
            <person name="Wang H."/>
            <person name="Ai P."/>
            <person name="Liu Z."/>
            <person name="Yi F."/>
            <person name="Sun M."/>
            <person name="An G."/>
            <person name="Cheng J."/>
            <person name="Zhang Y."/>
            <person name="Shi Q."/>
            <person name="Xie Y."/>
            <person name="Shi X."/>
            <person name="Chang Y."/>
            <person name="Huang F."/>
            <person name="Chen Y."/>
            <person name="Hong S."/>
            <person name="Mi L."/>
            <person name="Sun Q."/>
            <person name="Zhang L."/>
            <person name="Zhou B."/>
            <person name="Peng R."/>
            <person name="Zhang X."/>
            <person name="Liu F."/>
        </authorList>
    </citation>
    <scope>NUCLEOTIDE SEQUENCE [LARGE SCALE GENOMIC DNA]</scope>
    <source>
        <strain evidence="3">cv. PA1801</strain>
    </source>
</reference>
<dbReference type="PANTHER" id="PTHR34482">
    <property type="entry name" value="DNA DAMAGE-INDUCIBLE PROTEIN 1-LIKE"/>
    <property type="match status" value="1"/>
</dbReference>
<dbReference type="Proteomes" id="UP000325315">
    <property type="component" value="Unassembled WGS sequence"/>
</dbReference>